<gene>
    <name evidence="1" type="ORF">ECE50_024365</name>
</gene>
<evidence type="ECO:0000313" key="2">
    <source>
        <dbReference type="Proteomes" id="UP000281028"/>
    </source>
</evidence>
<accession>A0A433WCN2</accession>
<dbReference type="OrthoDB" id="2327485at2"/>
<keyword evidence="2" id="KW-1185">Reference proteome</keyword>
<organism evidence="1 2">
    <name type="scientific">Chitinophaga solisilvae</name>
    <dbReference type="NCBI Taxonomy" id="1233460"/>
    <lineage>
        <taxon>Bacteria</taxon>
        <taxon>Pseudomonadati</taxon>
        <taxon>Bacteroidota</taxon>
        <taxon>Chitinophagia</taxon>
        <taxon>Chitinophagales</taxon>
        <taxon>Chitinophagaceae</taxon>
        <taxon>Chitinophaga</taxon>
    </lineage>
</organism>
<dbReference type="EMBL" id="RIAR02000001">
    <property type="protein sequence ID" value="NSL89997.1"/>
    <property type="molecule type" value="Genomic_DNA"/>
</dbReference>
<dbReference type="Gene3D" id="3.90.226.10">
    <property type="entry name" value="2-enoyl-CoA Hydratase, Chain A, domain 1"/>
    <property type="match status" value="1"/>
</dbReference>
<dbReference type="InterPro" id="IPR029045">
    <property type="entry name" value="ClpP/crotonase-like_dom_sf"/>
</dbReference>
<dbReference type="SUPFAM" id="SSF52096">
    <property type="entry name" value="ClpP/crotonase"/>
    <property type="match status" value="1"/>
</dbReference>
<sequence>MKLLLAASLLCCIIITANARQRCNCERKLDSLKLFVENNYAGFSARVTTTGLPAYQAEYDTYRRQAARINSEKYCYYLLGKWINAFNDKNLHISGGRFAPDSLPLTVDRVRDLYLKTAADIEGIYQQGSVYTIAVVKSARGLRTYAGVIIHSAVGSWQPGHVKLELIPAGYGYYDVIMYGKDYGASRGATDTTALLAAQGWKKVGRNVVAAPRKVTAAEVLFPEETSGNAYYRQLDSSTGYLRLKSVSAASIDSVISAHSGQLRRNARMVLDLRDNNGGTDLVYRSIRPLLYTGPWQLEGDDFLATPENIRRFEQEVAAAESLPSGEREKYRQLIHRSDTAPGKFIPFTPDETITLPEVLPYPARIAVIMNRNSAGAAEQLIIESRKSSKVKRLGEPATGAADAAGCCHKQFYSPDLILAWPVTRSRRITAGEVADGKGIQPDVKVDLSRKGWLEEVLKQL</sequence>
<evidence type="ECO:0000313" key="1">
    <source>
        <dbReference type="EMBL" id="NSL89997.1"/>
    </source>
</evidence>
<comment type="caution">
    <text evidence="1">The sequence shown here is derived from an EMBL/GenBank/DDBJ whole genome shotgun (WGS) entry which is preliminary data.</text>
</comment>
<proteinExistence type="predicted"/>
<name>A0A433WCN2_9BACT</name>
<dbReference type="InterPro" id="IPR005151">
    <property type="entry name" value="Tail-specific_protease"/>
</dbReference>
<reference evidence="1" key="1">
    <citation type="submission" date="2020-05" db="EMBL/GenBank/DDBJ databases">
        <title>Chitinophaga laudate sp. nov., isolated from a tropical peat swamp.</title>
        <authorList>
            <person name="Goh C.B.S."/>
            <person name="Lee M.S."/>
            <person name="Parimannan S."/>
            <person name="Pasbakhsh P."/>
            <person name="Yule C.M."/>
            <person name="Rajandas H."/>
            <person name="Loke S."/>
            <person name="Croft L."/>
            <person name="Tan J.B.L."/>
        </authorList>
    </citation>
    <scope>NUCLEOTIDE SEQUENCE</scope>
    <source>
        <strain evidence="1">Mgbs1</strain>
    </source>
</reference>
<dbReference type="Proteomes" id="UP000281028">
    <property type="component" value="Unassembled WGS sequence"/>
</dbReference>
<protein>
    <submittedName>
        <fullName evidence="1">Uncharacterized protein</fullName>
    </submittedName>
</protein>
<dbReference type="GO" id="GO:0008236">
    <property type="term" value="F:serine-type peptidase activity"/>
    <property type="evidence" value="ECO:0007669"/>
    <property type="project" value="InterPro"/>
</dbReference>
<dbReference type="GO" id="GO:0006508">
    <property type="term" value="P:proteolysis"/>
    <property type="evidence" value="ECO:0007669"/>
    <property type="project" value="InterPro"/>
</dbReference>
<dbReference type="AlphaFoldDB" id="A0A433WCN2"/>
<dbReference type="Pfam" id="PF03572">
    <property type="entry name" value="Peptidase_S41"/>
    <property type="match status" value="1"/>
</dbReference>